<dbReference type="InterPro" id="IPR006674">
    <property type="entry name" value="HD_domain"/>
</dbReference>
<dbReference type="GO" id="GO:0006402">
    <property type="term" value="P:mRNA catabolic process"/>
    <property type="evidence" value="ECO:0007669"/>
    <property type="project" value="UniProtKB-UniRule"/>
</dbReference>
<dbReference type="CDD" id="cd00077">
    <property type="entry name" value="HDc"/>
    <property type="match status" value="1"/>
</dbReference>
<evidence type="ECO:0000256" key="3">
    <source>
        <dbReference type="ARBA" id="ARBA00022759"/>
    </source>
</evidence>
<gene>
    <name evidence="7 11" type="primary">rny</name>
    <name evidence="11" type="ORF">Q4F26_01175</name>
</gene>
<name>A0AA43RK56_9LACT</name>
<dbReference type="SUPFAM" id="SSF109604">
    <property type="entry name" value="HD-domain/PDEase-like"/>
    <property type="match status" value="1"/>
</dbReference>
<dbReference type="InterPro" id="IPR003607">
    <property type="entry name" value="HD/PDEase_dom"/>
</dbReference>
<dbReference type="NCBIfam" id="TIGR03319">
    <property type="entry name" value="RNase_Y"/>
    <property type="match status" value="1"/>
</dbReference>
<dbReference type="InterPro" id="IPR004088">
    <property type="entry name" value="KH_dom_type_1"/>
</dbReference>
<evidence type="ECO:0000256" key="2">
    <source>
        <dbReference type="ARBA" id="ARBA00022722"/>
    </source>
</evidence>
<dbReference type="InterPro" id="IPR022711">
    <property type="entry name" value="RNase_Y_N"/>
</dbReference>
<dbReference type="AlphaFoldDB" id="A0AA43RK56"/>
<keyword evidence="2 7" id="KW-0540">Nuclease</keyword>
<evidence type="ECO:0000256" key="9">
    <source>
        <dbReference type="SAM" id="Coils"/>
    </source>
</evidence>
<keyword evidence="5 7" id="KW-0694">RNA-binding</keyword>
<dbReference type="PROSITE" id="PS50084">
    <property type="entry name" value="KH_TYPE_1"/>
    <property type="match status" value="1"/>
</dbReference>
<evidence type="ECO:0000256" key="7">
    <source>
        <dbReference type="HAMAP-Rule" id="MF_00335"/>
    </source>
</evidence>
<dbReference type="SMART" id="SM00471">
    <property type="entry name" value="HDc"/>
    <property type="match status" value="1"/>
</dbReference>
<dbReference type="CDD" id="cd22431">
    <property type="entry name" value="KH-I_RNaseY"/>
    <property type="match status" value="1"/>
</dbReference>
<feature type="domain" description="HD" evidence="10">
    <location>
        <begin position="335"/>
        <end position="428"/>
    </location>
</feature>
<evidence type="ECO:0000313" key="12">
    <source>
        <dbReference type="Proteomes" id="UP001171751"/>
    </source>
</evidence>
<dbReference type="GO" id="GO:0003723">
    <property type="term" value="F:RNA binding"/>
    <property type="evidence" value="ECO:0007669"/>
    <property type="project" value="UniProtKB-UniRule"/>
</dbReference>
<dbReference type="GO" id="GO:0005886">
    <property type="term" value="C:plasma membrane"/>
    <property type="evidence" value="ECO:0007669"/>
    <property type="project" value="UniProtKB-UniRule"/>
</dbReference>
<keyword evidence="9" id="KW-0175">Coiled coil</keyword>
<evidence type="ECO:0000256" key="6">
    <source>
        <dbReference type="ARBA" id="ARBA00022989"/>
    </source>
</evidence>
<dbReference type="GO" id="GO:0016787">
    <property type="term" value="F:hydrolase activity"/>
    <property type="evidence" value="ECO:0007669"/>
    <property type="project" value="UniProtKB-KW"/>
</dbReference>
<dbReference type="SMART" id="SM00322">
    <property type="entry name" value="KH"/>
    <property type="match status" value="1"/>
</dbReference>
<feature type="coiled-coil region" evidence="9">
    <location>
        <begin position="25"/>
        <end position="103"/>
    </location>
</feature>
<dbReference type="InterPro" id="IPR036612">
    <property type="entry name" value="KH_dom_type_1_sf"/>
</dbReference>
<keyword evidence="6" id="KW-0472">Membrane</keyword>
<protein>
    <recommendedName>
        <fullName evidence="7 8">Ribonuclease Y</fullName>
        <shortName evidence="7">RNase Y</shortName>
        <ecNumber evidence="7 8">3.1.-.-</ecNumber>
    </recommendedName>
</protein>
<dbReference type="SUPFAM" id="SSF54791">
    <property type="entry name" value="Eukaryotic type KH-domain (KH-domain type I)"/>
    <property type="match status" value="1"/>
</dbReference>
<keyword evidence="6" id="KW-1133">Transmembrane helix</keyword>
<dbReference type="Proteomes" id="UP001171751">
    <property type="component" value="Unassembled WGS sequence"/>
</dbReference>
<keyword evidence="4 7" id="KW-0378">Hydrolase</keyword>
<dbReference type="HAMAP" id="MF_00335">
    <property type="entry name" value="RNase_Y"/>
    <property type="match status" value="1"/>
</dbReference>
<comment type="caution">
    <text evidence="11">The sequence shown here is derived from an EMBL/GenBank/DDBJ whole genome shotgun (WGS) entry which is preliminary data.</text>
</comment>
<reference evidence="11" key="1">
    <citation type="submission" date="2023-07" db="EMBL/GenBank/DDBJ databases">
        <title>Between Cages and Wild: Unraveling the Impact of Captivity on Animal Microbiomes and Antimicrobial Resistance.</title>
        <authorList>
            <person name="Schmartz G.P."/>
            <person name="Rehner J."/>
            <person name="Schuff M.J."/>
            <person name="Becker S.L."/>
            <person name="Kravczyk M."/>
            <person name="Gurevich A."/>
            <person name="Francke R."/>
            <person name="Mueller R."/>
            <person name="Keller V."/>
            <person name="Keller A."/>
        </authorList>
    </citation>
    <scope>NUCLEOTIDE SEQUENCE</scope>
    <source>
        <strain evidence="11">S39M_St_73</strain>
    </source>
</reference>
<dbReference type="Pfam" id="PF01966">
    <property type="entry name" value="HD"/>
    <property type="match status" value="1"/>
</dbReference>
<dbReference type="InterPro" id="IPR006675">
    <property type="entry name" value="HDIG_dom"/>
</dbReference>
<sequence length="519" mass="58598">MSVLAIAFAIVALIIGFAIGYVMSKNNIENRLKDSNNTASKIIENANKEAETMKKETLLEAREQIQDYRTQIESELQQRRSEVSRQENRVEQREDNLDFKDEQLSNREINLSEKEEKLVQKGIDLDEREQSIDELFKQQEDKLQEIAEMTHDEAHQQILQKVEREMEHEIAVLIKKSEEEVKRQSERIAKDIIAQSITRNAADEVAESTVSVIHLPNDDMKGRIIGKEGRNIRTIESLTGMDVIIDDTPETVVLSGFDPIRRETAKLTLEKLIKDGRIHPGRIEEAVEKSRKEMEKHVREIGEETVFELGIHNLHPDLIKIVGRLNYRTSYGQNALIHSKEVAKISGILASEIGEDVQLAKRAGLLHDIGKAIDGEVEGSHVEIGVELAMKYNEPEEVIDAIASHHGDAPANSTLAVLVEAADQISAARPGARSESLESYLQRLSDLEKISNDFEGVEESYAIQAGREVRVIVKPDKVQDADAIKLAHDIRKRIESDMEYPGHIKVTVIRETRVTETAK</sequence>
<dbReference type="PANTHER" id="PTHR12826">
    <property type="entry name" value="RIBONUCLEASE Y"/>
    <property type="match status" value="1"/>
</dbReference>
<dbReference type="EMBL" id="JAUNQW010000003">
    <property type="protein sequence ID" value="MDO5456933.1"/>
    <property type="molecule type" value="Genomic_DNA"/>
</dbReference>
<dbReference type="EC" id="3.1.-.-" evidence="7 8"/>
<dbReference type="Pfam" id="PF12072">
    <property type="entry name" value="RNase_Y_N"/>
    <property type="match status" value="1"/>
</dbReference>
<dbReference type="Gene3D" id="3.30.1370.10">
    <property type="entry name" value="K Homology domain, type 1"/>
    <property type="match status" value="1"/>
</dbReference>
<proteinExistence type="inferred from homology"/>
<evidence type="ECO:0000256" key="1">
    <source>
        <dbReference type="ARBA" id="ARBA00022692"/>
    </source>
</evidence>
<comment type="similarity">
    <text evidence="7">Belongs to the RNase Y family.</text>
</comment>
<dbReference type="InterPro" id="IPR004087">
    <property type="entry name" value="KH_dom"/>
</dbReference>
<dbReference type="PROSITE" id="PS51831">
    <property type="entry name" value="HD"/>
    <property type="match status" value="1"/>
</dbReference>
<dbReference type="Pfam" id="PF00013">
    <property type="entry name" value="KH_1"/>
    <property type="match status" value="1"/>
</dbReference>
<evidence type="ECO:0000313" key="11">
    <source>
        <dbReference type="EMBL" id="MDO5456933.1"/>
    </source>
</evidence>
<comment type="function">
    <text evidence="7">Endoribonuclease that initiates mRNA decay.</text>
</comment>
<accession>A0AA43RK56</accession>
<keyword evidence="12" id="KW-1185">Reference proteome</keyword>
<dbReference type="GO" id="GO:0004521">
    <property type="term" value="F:RNA endonuclease activity"/>
    <property type="evidence" value="ECO:0007669"/>
    <property type="project" value="UniProtKB-UniRule"/>
</dbReference>
<dbReference type="NCBIfam" id="TIGR00277">
    <property type="entry name" value="HDIG"/>
    <property type="match status" value="1"/>
</dbReference>
<dbReference type="PANTHER" id="PTHR12826:SF15">
    <property type="entry name" value="RIBONUCLEASE Y"/>
    <property type="match status" value="1"/>
</dbReference>
<evidence type="ECO:0000256" key="4">
    <source>
        <dbReference type="ARBA" id="ARBA00022801"/>
    </source>
</evidence>
<dbReference type="Gene3D" id="1.10.3210.10">
    <property type="entry name" value="Hypothetical protein af1432"/>
    <property type="match status" value="1"/>
</dbReference>
<evidence type="ECO:0000256" key="8">
    <source>
        <dbReference type="NCBIfam" id="TIGR03319"/>
    </source>
</evidence>
<organism evidence="11 12">
    <name type="scientific">Atopococcus tabaci</name>
    <dbReference type="NCBI Taxonomy" id="269774"/>
    <lineage>
        <taxon>Bacteria</taxon>
        <taxon>Bacillati</taxon>
        <taxon>Bacillota</taxon>
        <taxon>Bacilli</taxon>
        <taxon>Lactobacillales</taxon>
        <taxon>Carnobacteriaceae</taxon>
        <taxon>Atopococcus</taxon>
    </lineage>
</organism>
<evidence type="ECO:0000259" key="10">
    <source>
        <dbReference type="PROSITE" id="PS51831"/>
    </source>
</evidence>
<keyword evidence="3 7" id="KW-0255">Endonuclease</keyword>
<dbReference type="InterPro" id="IPR017705">
    <property type="entry name" value="Ribonuclease_Y"/>
</dbReference>
<keyword evidence="1" id="KW-0812">Transmembrane</keyword>
<evidence type="ECO:0000256" key="5">
    <source>
        <dbReference type="ARBA" id="ARBA00022884"/>
    </source>
</evidence>